<keyword evidence="2" id="KW-1185">Reference proteome</keyword>
<dbReference type="Gene3D" id="2.60.40.1180">
    <property type="entry name" value="Golgi alpha-mannosidase II"/>
    <property type="match status" value="1"/>
</dbReference>
<evidence type="ECO:0000313" key="1">
    <source>
        <dbReference type="EMBL" id="GMH26030.1"/>
    </source>
</evidence>
<evidence type="ECO:0000313" key="2">
    <source>
        <dbReference type="Proteomes" id="UP001279734"/>
    </source>
</evidence>
<dbReference type="InterPro" id="IPR013780">
    <property type="entry name" value="Glyco_hydro_b"/>
</dbReference>
<reference evidence="1" key="1">
    <citation type="submission" date="2023-05" db="EMBL/GenBank/DDBJ databases">
        <title>Nepenthes gracilis genome sequencing.</title>
        <authorList>
            <person name="Fukushima K."/>
        </authorList>
    </citation>
    <scope>NUCLEOTIDE SEQUENCE</scope>
    <source>
        <strain evidence="1">SING2019-196</strain>
    </source>
</reference>
<organism evidence="1 2">
    <name type="scientific">Nepenthes gracilis</name>
    <name type="common">Slender pitcher plant</name>
    <dbReference type="NCBI Taxonomy" id="150966"/>
    <lineage>
        <taxon>Eukaryota</taxon>
        <taxon>Viridiplantae</taxon>
        <taxon>Streptophyta</taxon>
        <taxon>Embryophyta</taxon>
        <taxon>Tracheophyta</taxon>
        <taxon>Spermatophyta</taxon>
        <taxon>Magnoliopsida</taxon>
        <taxon>eudicotyledons</taxon>
        <taxon>Gunneridae</taxon>
        <taxon>Pentapetalae</taxon>
        <taxon>Caryophyllales</taxon>
        <taxon>Nepenthaceae</taxon>
        <taxon>Nepenthes</taxon>
    </lineage>
</organism>
<comment type="caution">
    <text evidence="1">The sequence shown here is derived from an EMBL/GenBank/DDBJ whole genome shotgun (WGS) entry which is preliminary data.</text>
</comment>
<proteinExistence type="predicted"/>
<accession>A0AAD3T9A4</accession>
<dbReference type="Proteomes" id="UP001279734">
    <property type="component" value="Unassembled WGS sequence"/>
</dbReference>
<name>A0AAD3T9A4_NEPGR</name>
<gene>
    <name evidence="1" type="ORF">Nepgr_027873</name>
</gene>
<dbReference type="EMBL" id="BSYO01000030">
    <property type="protein sequence ID" value="GMH26030.1"/>
    <property type="molecule type" value="Genomic_DNA"/>
</dbReference>
<sequence length="150" mass="16587">MQSEALTTVAARRTPFELLVVMSQNGGKSTGQVFLDDGVQVEMGKGGQKWSLVKFYGEVMQNNRAIIRSGVINKGYALGQKWVIEKITILGLEQGKKVRVYDIQSMSARGTADMFVMATYICDGPFMVVEISGLKLLIGEDFKLELELTE</sequence>
<protein>
    <submittedName>
        <fullName evidence="1">Uncharacterized protein</fullName>
    </submittedName>
</protein>
<dbReference type="AlphaFoldDB" id="A0AAD3T9A4"/>